<keyword evidence="1" id="KW-0675">Receptor</keyword>
<dbReference type="AlphaFoldDB" id="A0AAV4F774"/>
<evidence type="ECO:0000313" key="1">
    <source>
        <dbReference type="EMBL" id="GFR68929.1"/>
    </source>
</evidence>
<dbReference type="Proteomes" id="UP000762676">
    <property type="component" value="Unassembled WGS sequence"/>
</dbReference>
<gene>
    <name evidence="1" type="ORF">ElyMa_002034400</name>
</gene>
<dbReference type="Gene3D" id="3.40.50.2300">
    <property type="match status" value="1"/>
</dbReference>
<comment type="caution">
    <text evidence="1">The sequence shown here is derived from an EMBL/GenBank/DDBJ whole genome shotgun (WGS) entry which is preliminary data.</text>
</comment>
<proteinExistence type="predicted"/>
<organism evidence="1 2">
    <name type="scientific">Elysia marginata</name>
    <dbReference type="NCBI Taxonomy" id="1093978"/>
    <lineage>
        <taxon>Eukaryota</taxon>
        <taxon>Metazoa</taxon>
        <taxon>Spiralia</taxon>
        <taxon>Lophotrochozoa</taxon>
        <taxon>Mollusca</taxon>
        <taxon>Gastropoda</taxon>
        <taxon>Heterobranchia</taxon>
        <taxon>Euthyneura</taxon>
        <taxon>Panpulmonata</taxon>
        <taxon>Sacoglossa</taxon>
        <taxon>Placobranchoidea</taxon>
        <taxon>Plakobranchidae</taxon>
        <taxon>Elysia</taxon>
    </lineage>
</organism>
<dbReference type="EMBL" id="BMAT01004144">
    <property type="protein sequence ID" value="GFR68929.1"/>
    <property type="molecule type" value="Genomic_DNA"/>
</dbReference>
<keyword evidence="2" id="KW-1185">Reference proteome</keyword>
<sequence length="106" mass="11980">MESATRLGLTGREYQWILTRTSIPVGKFAPKAFPVGMLGISFDYGEEAMKAFANNGMLLWMQAIQQLEMKPALLENKTIPPDFTCDSNQPPYWRDGEIIYRCVGLC</sequence>
<reference evidence="1 2" key="1">
    <citation type="journal article" date="2021" name="Elife">
        <title>Chloroplast acquisition without the gene transfer in kleptoplastic sea slugs, Plakobranchus ocellatus.</title>
        <authorList>
            <person name="Maeda T."/>
            <person name="Takahashi S."/>
            <person name="Yoshida T."/>
            <person name="Shimamura S."/>
            <person name="Takaki Y."/>
            <person name="Nagai Y."/>
            <person name="Toyoda A."/>
            <person name="Suzuki Y."/>
            <person name="Arimoto A."/>
            <person name="Ishii H."/>
            <person name="Satoh N."/>
            <person name="Nishiyama T."/>
            <person name="Hasebe M."/>
            <person name="Maruyama T."/>
            <person name="Minagawa J."/>
            <person name="Obokata J."/>
            <person name="Shigenobu S."/>
        </authorList>
    </citation>
    <scope>NUCLEOTIDE SEQUENCE [LARGE SCALE GENOMIC DNA]</scope>
</reference>
<accession>A0AAV4F774</accession>
<name>A0AAV4F774_9GAST</name>
<evidence type="ECO:0000313" key="2">
    <source>
        <dbReference type="Proteomes" id="UP000762676"/>
    </source>
</evidence>
<protein>
    <submittedName>
        <fullName evidence="1">Ionotropic glutamate receptor NMDA 2-like protein</fullName>
    </submittedName>
</protein>